<comment type="similarity">
    <text evidence="7">Belongs to the major facilitator superfamily. Allantoate permease family.</text>
</comment>
<sequence length="512" mass="58307">MDSKAIQHVEELESSPSHDAQARAADLVPETPTAKKNWRSYIWDSLDKSPEERRFVFKLDCALLTFGCLGKDVSRRQERPNCLFANGDNEGYFIKYLDQANLNNAFVSGMKEDLNLYGNQLNYMQTCYSAGYVIGGLPTNMILTRVRPSIFIPCMELLWTICTMASSRASSAHQFYAIRFFVGKFSPRRRLFESALYPGMIYIIGSWYRSDELAKRSCIFQAAYPIGTMFSGYLMAAVYHLEGVGGLRGWQWLYIMDGVISLPIALAGFFMIPDFPDITRAWYFTPQDIALARKRIQLEGRATRQPYTRAKFWKILTSWHIWCLIPLYVCWNNGGASGQPVFAQFLKDSTSPKYTVPQINNYPTSTYGVQIFCTLVFAWTSDSVLKGRRWPSIIIGGMFNIVCYTSLWIWNIPNGWRWTCYILMGVGAALAGIIMSWAHEICSADNEERAMVTGGMNQMAYVIQIWLPLIVWQQVHAPRYAAGFATVLFIGGPGMVGLALLTLWFHTREKKR</sequence>
<dbReference type="SUPFAM" id="SSF103473">
    <property type="entry name" value="MFS general substrate transporter"/>
    <property type="match status" value="1"/>
</dbReference>
<evidence type="ECO:0000256" key="4">
    <source>
        <dbReference type="ARBA" id="ARBA00022692"/>
    </source>
</evidence>
<dbReference type="PANTHER" id="PTHR43791:SF39">
    <property type="entry name" value="TRANSPORTER LIZ1_SEO1, PUTATIVE (AFU_ORTHOLOGUE AFUA_3G00980)-RELATED"/>
    <property type="match status" value="1"/>
</dbReference>
<evidence type="ECO:0000313" key="10">
    <source>
        <dbReference type="Proteomes" id="UP000185904"/>
    </source>
</evidence>
<keyword evidence="10" id="KW-1185">Reference proteome</keyword>
<dbReference type="FunFam" id="1.20.1250.20:FF:000065">
    <property type="entry name" value="Putative MFS pantothenate transporter"/>
    <property type="match status" value="1"/>
</dbReference>
<evidence type="ECO:0000256" key="3">
    <source>
        <dbReference type="ARBA" id="ARBA00022475"/>
    </source>
</evidence>
<feature type="transmembrane region" description="Helical" evidence="8">
    <location>
        <begin position="459"/>
        <end position="475"/>
    </location>
</feature>
<keyword evidence="4 8" id="KW-0812">Transmembrane</keyword>
<keyword evidence="5 8" id="KW-1133">Transmembrane helix</keyword>
<accession>A0A178CX36</accession>
<dbReference type="FunFam" id="1.20.1250.20:FF:000386">
    <property type="entry name" value="MFS general substrate transporter"/>
    <property type="match status" value="1"/>
</dbReference>
<gene>
    <name evidence="9" type="ORF">AYO20_06958</name>
</gene>
<dbReference type="Proteomes" id="UP000185904">
    <property type="component" value="Unassembled WGS sequence"/>
</dbReference>
<dbReference type="RefSeq" id="XP_022498794.1">
    <property type="nucleotide sequence ID" value="XM_022645246.1"/>
</dbReference>
<dbReference type="Pfam" id="PF07690">
    <property type="entry name" value="MFS_1"/>
    <property type="match status" value="1"/>
</dbReference>
<evidence type="ECO:0000256" key="6">
    <source>
        <dbReference type="ARBA" id="ARBA00023136"/>
    </source>
</evidence>
<keyword evidence="2" id="KW-0813">Transport</keyword>
<protein>
    <recommendedName>
        <fullName evidence="11">Major facilitator superfamily (MFS) profile domain-containing protein</fullName>
    </recommendedName>
</protein>
<dbReference type="InterPro" id="IPR036259">
    <property type="entry name" value="MFS_trans_sf"/>
</dbReference>
<feature type="transmembrane region" description="Helical" evidence="8">
    <location>
        <begin position="481"/>
        <end position="505"/>
    </location>
</feature>
<dbReference type="GO" id="GO:0022857">
    <property type="term" value="F:transmembrane transporter activity"/>
    <property type="evidence" value="ECO:0007669"/>
    <property type="project" value="InterPro"/>
</dbReference>
<evidence type="ECO:0000313" key="9">
    <source>
        <dbReference type="EMBL" id="OAL33782.1"/>
    </source>
</evidence>
<dbReference type="GO" id="GO:0005886">
    <property type="term" value="C:plasma membrane"/>
    <property type="evidence" value="ECO:0007669"/>
    <property type="project" value="UniProtKB-SubCell"/>
</dbReference>
<feature type="transmembrane region" description="Helical" evidence="8">
    <location>
        <begin position="392"/>
        <end position="410"/>
    </location>
</feature>
<keyword evidence="6 8" id="KW-0472">Membrane</keyword>
<feature type="transmembrane region" description="Helical" evidence="8">
    <location>
        <begin position="416"/>
        <end position="438"/>
    </location>
</feature>
<comment type="subcellular location">
    <subcellularLocation>
        <location evidence="1">Cell membrane</location>
        <topology evidence="1">Multi-pass membrane protein</topology>
    </subcellularLocation>
</comment>
<evidence type="ECO:0000256" key="2">
    <source>
        <dbReference type="ARBA" id="ARBA00022448"/>
    </source>
</evidence>
<keyword evidence="3" id="KW-1003">Cell membrane</keyword>
<dbReference type="GeneID" id="34590371"/>
<dbReference type="EMBL" id="LVCJ01000046">
    <property type="protein sequence ID" value="OAL33782.1"/>
    <property type="molecule type" value="Genomic_DNA"/>
</dbReference>
<dbReference type="Gene3D" id="1.20.1250.20">
    <property type="entry name" value="MFS general substrate transporter like domains"/>
    <property type="match status" value="2"/>
</dbReference>
<dbReference type="PANTHER" id="PTHR43791">
    <property type="entry name" value="PERMEASE-RELATED"/>
    <property type="match status" value="1"/>
</dbReference>
<reference evidence="9 10" key="1">
    <citation type="submission" date="2016-03" db="EMBL/GenBank/DDBJ databases">
        <title>The draft genome sequence of Fonsecaea nubica causative agent of cutaneous subcutaneous infection in human host.</title>
        <authorList>
            <person name="Costa F."/>
            <person name="Sybren D.H."/>
            <person name="Raittz R.T."/>
            <person name="Weiss V.A."/>
            <person name="Leao A.C."/>
            <person name="Gomes R."/>
            <person name="De Souza E.M."/>
            <person name="Pedrosa F.O."/>
            <person name="Steffens M.B."/>
            <person name="Bombassaro A."/>
            <person name="Tadra-Sfeir M.Z."/>
            <person name="Moreno L.F."/>
            <person name="Najafzadeh M.J."/>
            <person name="Felipe M.S."/>
            <person name="Teixeira M."/>
            <person name="Sun J."/>
            <person name="Xi L."/>
            <person name="Castro M.A."/>
            <person name="Vicente V.A."/>
        </authorList>
    </citation>
    <scope>NUCLEOTIDE SEQUENCE [LARGE SCALE GENOMIC DNA]</scope>
    <source>
        <strain evidence="9 10">CBS 269.64</strain>
    </source>
</reference>
<evidence type="ECO:0000256" key="1">
    <source>
        <dbReference type="ARBA" id="ARBA00004651"/>
    </source>
</evidence>
<name>A0A178CX36_9EURO</name>
<evidence type="ECO:0000256" key="5">
    <source>
        <dbReference type="ARBA" id="ARBA00022989"/>
    </source>
</evidence>
<dbReference type="InterPro" id="IPR011701">
    <property type="entry name" value="MFS"/>
</dbReference>
<evidence type="ECO:0000256" key="7">
    <source>
        <dbReference type="ARBA" id="ARBA00037968"/>
    </source>
</evidence>
<dbReference type="OrthoDB" id="3639251at2759"/>
<proteinExistence type="inferred from homology"/>
<feature type="transmembrane region" description="Helical" evidence="8">
    <location>
        <begin position="222"/>
        <end position="241"/>
    </location>
</feature>
<evidence type="ECO:0008006" key="11">
    <source>
        <dbReference type="Google" id="ProtNLM"/>
    </source>
</evidence>
<comment type="caution">
    <text evidence="9">The sequence shown here is derived from an EMBL/GenBank/DDBJ whole genome shotgun (WGS) entry which is preliminary data.</text>
</comment>
<organism evidence="9 10">
    <name type="scientific">Fonsecaea nubica</name>
    <dbReference type="NCBI Taxonomy" id="856822"/>
    <lineage>
        <taxon>Eukaryota</taxon>
        <taxon>Fungi</taxon>
        <taxon>Dikarya</taxon>
        <taxon>Ascomycota</taxon>
        <taxon>Pezizomycotina</taxon>
        <taxon>Eurotiomycetes</taxon>
        <taxon>Chaetothyriomycetidae</taxon>
        <taxon>Chaetothyriales</taxon>
        <taxon>Herpotrichiellaceae</taxon>
        <taxon>Fonsecaea</taxon>
    </lineage>
</organism>
<evidence type="ECO:0000256" key="8">
    <source>
        <dbReference type="SAM" id="Phobius"/>
    </source>
</evidence>
<dbReference type="AlphaFoldDB" id="A0A178CX36"/>
<feature type="transmembrane region" description="Helical" evidence="8">
    <location>
        <begin position="253"/>
        <end position="272"/>
    </location>
</feature>